<evidence type="ECO:0000313" key="2">
    <source>
        <dbReference type="Proteomes" id="UP000239698"/>
    </source>
</evidence>
<evidence type="ECO:0000313" key="1">
    <source>
        <dbReference type="EMBL" id="PPH77429.1"/>
    </source>
</evidence>
<dbReference type="InterPro" id="IPR001087">
    <property type="entry name" value="GDSL"/>
</dbReference>
<dbReference type="Proteomes" id="UP000239698">
    <property type="component" value="Unassembled WGS sequence"/>
</dbReference>
<dbReference type="Gene3D" id="3.40.50.1110">
    <property type="entry name" value="SGNH hydrolase"/>
    <property type="match status" value="1"/>
</dbReference>
<gene>
    <name evidence="1" type="ORF">C5C40_07175</name>
</gene>
<dbReference type="PANTHER" id="PTHR30383:SF5">
    <property type="entry name" value="SGNH HYDROLASE-TYPE ESTERASE DOMAIN-CONTAINING PROTEIN"/>
    <property type="match status" value="1"/>
</dbReference>
<organism evidence="1 2">
    <name type="scientific">Rathayibacter rathayi</name>
    <name type="common">Corynebacterium rathayi</name>
    <dbReference type="NCBI Taxonomy" id="33887"/>
    <lineage>
        <taxon>Bacteria</taxon>
        <taxon>Bacillati</taxon>
        <taxon>Actinomycetota</taxon>
        <taxon>Actinomycetes</taxon>
        <taxon>Micrococcales</taxon>
        <taxon>Microbacteriaceae</taxon>
        <taxon>Rathayibacter</taxon>
    </lineage>
</organism>
<protein>
    <submittedName>
        <fullName evidence="1">GDSL family lipase</fullName>
    </submittedName>
</protein>
<accession>A0ABX5ACC6</accession>
<dbReference type="SUPFAM" id="SSF52266">
    <property type="entry name" value="SGNH hydrolase"/>
    <property type="match status" value="1"/>
</dbReference>
<keyword evidence="2" id="KW-1185">Reference proteome</keyword>
<name>A0ABX5ACC6_RATRA</name>
<comment type="caution">
    <text evidence="1">The sequence shown here is derived from an EMBL/GenBank/DDBJ whole genome shotgun (WGS) entry which is preliminary data.</text>
</comment>
<proteinExistence type="predicted"/>
<sequence>MASAGAEPSRADLLIQGAPASRRPLPSSPWPAATRERTVMTLTTPSGARTALRSLAIGTVLAATAALVPAGAAIAAPAPQVSLLALGDSTTRAFTACGSFTDCPERSWSTGSFPAVDSFAQRLQASRPWVTVSTANFAQSGNTVAQVPARVAAAVSAGVHPNVVTLLVGGNDLCGPNVPVASDGYPMTPVDTFRQGVDAAMSAIRSSWPTAGIVLASVPDNASQWRSVRGTSGAGLWASAGLCRTTRGVSATGTPLSPAAAAASVAAAAKRLKDFDAVLENACDAQGSQCRWDGGALSRLDFTPDLLSTVDHFHPSVAGQARIAEVEWNASSLATG</sequence>
<dbReference type="PANTHER" id="PTHR30383">
    <property type="entry name" value="THIOESTERASE 1/PROTEASE 1/LYSOPHOSPHOLIPASE L1"/>
    <property type="match status" value="1"/>
</dbReference>
<reference evidence="1 2" key="1">
    <citation type="submission" date="2018-02" db="EMBL/GenBank/DDBJ databases">
        <title>Bacteriophage NCPPB3778 and a type I-E CRISPR drive the evolution of the US Biological Select Agent, Rathayibacter toxicus.</title>
        <authorList>
            <person name="Davis E.W.II."/>
            <person name="Tabima J.F."/>
            <person name="Weisberg A.J."/>
            <person name="Lopes L.D."/>
            <person name="Wiseman M.S."/>
            <person name="Wiseman M.S."/>
            <person name="Pupko T."/>
            <person name="Belcher M.S."/>
            <person name="Sechler A.J."/>
            <person name="Tancos M.A."/>
            <person name="Schroeder B.K."/>
            <person name="Murray T.D."/>
            <person name="Luster D.G."/>
            <person name="Schneider W.L."/>
            <person name="Rogers E."/>
            <person name="Andreote F.D."/>
            <person name="Grunwald N.J."/>
            <person name="Putnam M.L."/>
            <person name="Chang J.H."/>
        </authorList>
    </citation>
    <scope>NUCLEOTIDE SEQUENCE [LARGE SCALE GENOMIC DNA]</scope>
    <source>
        <strain evidence="1 2">AY1D6</strain>
    </source>
</reference>
<dbReference type="EMBL" id="PSVT01000011">
    <property type="protein sequence ID" value="PPH77429.1"/>
    <property type="molecule type" value="Genomic_DNA"/>
</dbReference>
<dbReference type="Pfam" id="PF00657">
    <property type="entry name" value="Lipase_GDSL"/>
    <property type="match status" value="1"/>
</dbReference>
<dbReference type="InterPro" id="IPR051532">
    <property type="entry name" value="Ester_Hydrolysis_Enzymes"/>
</dbReference>
<dbReference type="InterPro" id="IPR036514">
    <property type="entry name" value="SGNH_hydro_sf"/>
</dbReference>